<dbReference type="InterPro" id="IPR055775">
    <property type="entry name" value="DUF7351"/>
</dbReference>
<name>A0ABD5YBM5_9EURY</name>
<dbReference type="InterPro" id="IPR055771">
    <property type="entry name" value="DUF7347"/>
</dbReference>
<organism evidence="3 4">
    <name type="scientific">Halosimplex aquaticum</name>
    <dbReference type="NCBI Taxonomy" id="3026162"/>
    <lineage>
        <taxon>Archaea</taxon>
        <taxon>Methanobacteriati</taxon>
        <taxon>Methanobacteriota</taxon>
        <taxon>Stenosarchaea group</taxon>
        <taxon>Halobacteria</taxon>
        <taxon>Halobacteriales</taxon>
        <taxon>Haloarculaceae</taxon>
        <taxon>Halosimplex</taxon>
    </lineage>
</organism>
<dbReference type="SUPFAM" id="SSF46785">
    <property type="entry name" value="Winged helix' DNA-binding domain"/>
    <property type="match status" value="1"/>
</dbReference>
<accession>A0ABD5YBM5</accession>
<dbReference type="Proteomes" id="UP001596432">
    <property type="component" value="Unassembled WGS sequence"/>
</dbReference>
<dbReference type="EMBL" id="JBHTAS010000001">
    <property type="protein sequence ID" value="MFC7141714.1"/>
    <property type="molecule type" value="Genomic_DNA"/>
</dbReference>
<feature type="domain" description="DUF7347" evidence="1">
    <location>
        <begin position="12"/>
        <end position="87"/>
    </location>
</feature>
<dbReference type="Pfam" id="PF24038">
    <property type="entry name" value="DUF7347"/>
    <property type="match status" value="1"/>
</dbReference>
<dbReference type="RefSeq" id="WP_274322791.1">
    <property type="nucleotide sequence ID" value="NZ_CP118158.1"/>
</dbReference>
<comment type="caution">
    <text evidence="3">The sequence shown here is derived from an EMBL/GenBank/DDBJ whole genome shotgun (WGS) entry which is preliminary data.</text>
</comment>
<proteinExistence type="predicted"/>
<dbReference type="Gene3D" id="1.10.10.10">
    <property type="entry name" value="Winged helix-like DNA-binding domain superfamily/Winged helix DNA-binding domain"/>
    <property type="match status" value="1"/>
</dbReference>
<protein>
    <recommendedName>
        <fullName evidence="5">Helix-turn-helix domain-containing protein</fullName>
    </recommendedName>
</protein>
<dbReference type="AlphaFoldDB" id="A0ABD5YBM5"/>
<evidence type="ECO:0000259" key="2">
    <source>
        <dbReference type="Pfam" id="PF24042"/>
    </source>
</evidence>
<dbReference type="InterPro" id="IPR036388">
    <property type="entry name" value="WH-like_DNA-bd_sf"/>
</dbReference>
<dbReference type="CDD" id="cd00090">
    <property type="entry name" value="HTH_ARSR"/>
    <property type="match status" value="1"/>
</dbReference>
<dbReference type="InterPro" id="IPR011991">
    <property type="entry name" value="ArsR-like_HTH"/>
</dbReference>
<feature type="domain" description="DUF7351" evidence="2">
    <location>
        <begin position="104"/>
        <end position="320"/>
    </location>
</feature>
<sequence>MTDDPADRTLSPDEAFEVLGNETRVDILRALGGSDDPVTFSRLRERVGMTDSGRFNYHLDRLTGHFVRKGEDGYELRRAGERVVEAVLSGAVTDAPVLERTEIDQPCHYCGAPIAVRFREERVELYCTECAGTYAHTDPGGETCADADADDADDADYGYLGYHPLPPAGVADRDPEAVFRSAWVWGHLELLAASAGVCPRCSATLDRSTRVCEDHDPDAGLCGACGRRYAVAIDLECTNCIYDESGAAVVGLADSAHLVAFLLDNGLNPFAPTAETLPAIGRAYHNFDEEVVSTDPFEARVTFAAGEDELTLTVDSSLSVVDAERR</sequence>
<evidence type="ECO:0000259" key="1">
    <source>
        <dbReference type="Pfam" id="PF24038"/>
    </source>
</evidence>
<dbReference type="GeneID" id="78822034"/>
<gene>
    <name evidence="3" type="ORF">ACFQMA_17980</name>
</gene>
<reference evidence="3 4" key="1">
    <citation type="journal article" date="2019" name="Int. J. Syst. Evol. Microbiol.">
        <title>The Global Catalogue of Microorganisms (GCM) 10K type strain sequencing project: providing services to taxonomists for standard genome sequencing and annotation.</title>
        <authorList>
            <consortium name="The Broad Institute Genomics Platform"/>
            <consortium name="The Broad Institute Genome Sequencing Center for Infectious Disease"/>
            <person name="Wu L."/>
            <person name="Ma J."/>
        </authorList>
    </citation>
    <scope>NUCLEOTIDE SEQUENCE [LARGE SCALE GENOMIC DNA]</scope>
    <source>
        <strain evidence="3 4">XZYJT29</strain>
    </source>
</reference>
<dbReference type="Pfam" id="PF24042">
    <property type="entry name" value="DUF7351"/>
    <property type="match status" value="1"/>
</dbReference>
<dbReference type="InterPro" id="IPR036390">
    <property type="entry name" value="WH_DNA-bd_sf"/>
</dbReference>
<evidence type="ECO:0000313" key="4">
    <source>
        <dbReference type="Proteomes" id="UP001596432"/>
    </source>
</evidence>
<evidence type="ECO:0000313" key="3">
    <source>
        <dbReference type="EMBL" id="MFC7141714.1"/>
    </source>
</evidence>
<evidence type="ECO:0008006" key="5">
    <source>
        <dbReference type="Google" id="ProtNLM"/>
    </source>
</evidence>
<keyword evidence="4" id="KW-1185">Reference proteome</keyword>